<comment type="caution">
    <text evidence="2">The sequence shown here is derived from an EMBL/GenBank/DDBJ whole genome shotgun (WGS) entry which is preliminary data.</text>
</comment>
<feature type="region of interest" description="Disordered" evidence="1">
    <location>
        <begin position="1"/>
        <end position="28"/>
    </location>
</feature>
<evidence type="ECO:0000313" key="3">
    <source>
        <dbReference type="Proteomes" id="UP001501303"/>
    </source>
</evidence>
<name>A0ABN2PTP9_9ACTN</name>
<keyword evidence="3" id="KW-1185">Reference proteome</keyword>
<reference evidence="2 3" key="1">
    <citation type="journal article" date="2019" name="Int. J. Syst. Evol. Microbiol.">
        <title>The Global Catalogue of Microorganisms (GCM) 10K type strain sequencing project: providing services to taxonomists for standard genome sequencing and annotation.</title>
        <authorList>
            <consortium name="The Broad Institute Genomics Platform"/>
            <consortium name="The Broad Institute Genome Sequencing Center for Infectious Disease"/>
            <person name="Wu L."/>
            <person name="Ma J."/>
        </authorList>
    </citation>
    <scope>NUCLEOTIDE SEQUENCE [LARGE SCALE GENOMIC DNA]</scope>
    <source>
        <strain evidence="2 3">JCM 13581</strain>
    </source>
</reference>
<dbReference type="Proteomes" id="UP001501303">
    <property type="component" value="Unassembled WGS sequence"/>
</dbReference>
<organism evidence="2 3">
    <name type="scientific">Streptomyces sodiiphilus</name>
    <dbReference type="NCBI Taxonomy" id="226217"/>
    <lineage>
        <taxon>Bacteria</taxon>
        <taxon>Bacillati</taxon>
        <taxon>Actinomycetota</taxon>
        <taxon>Actinomycetes</taxon>
        <taxon>Kitasatosporales</taxon>
        <taxon>Streptomycetaceae</taxon>
        <taxon>Streptomyces</taxon>
    </lineage>
</organism>
<accession>A0ABN2PTP9</accession>
<evidence type="ECO:0000256" key="1">
    <source>
        <dbReference type="SAM" id="MobiDB-lite"/>
    </source>
</evidence>
<protein>
    <submittedName>
        <fullName evidence="2">Uncharacterized protein</fullName>
    </submittedName>
</protein>
<evidence type="ECO:0000313" key="2">
    <source>
        <dbReference type="EMBL" id="GAA1930610.1"/>
    </source>
</evidence>
<dbReference type="EMBL" id="BAAAMJ010000058">
    <property type="protein sequence ID" value="GAA1930610.1"/>
    <property type="molecule type" value="Genomic_DNA"/>
</dbReference>
<proteinExistence type="predicted"/>
<dbReference type="RefSeq" id="WP_344265196.1">
    <property type="nucleotide sequence ID" value="NZ_BAAAMJ010000058.1"/>
</dbReference>
<gene>
    <name evidence="2" type="ORF">GCM10009716_42560</name>
</gene>
<sequence length="80" mass="8323">MIASSVGLPSRRHTSRVGGSSETLHTEEQVIPRGSPMWSVVVTTPTPEGKLLIILRNPSAVTGAGTEVTPAAGLIVDSFI</sequence>